<dbReference type="AlphaFoldDB" id="L0ATE1"/>
<dbReference type="FunFam" id="3.40.50.300:FF:000586">
    <property type="entry name" value="Rab family GTPase"/>
    <property type="match status" value="1"/>
</dbReference>
<dbReference type="SMART" id="SM00177">
    <property type="entry name" value="ARF"/>
    <property type="match status" value="1"/>
</dbReference>
<evidence type="ECO:0000313" key="8">
    <source>
        <dbReference type="EMBL" id="AFZ78867.1"/>
    </source>
</evidence>
<keyword evidence="5" id="KW-0472">Membrane</keyword>
<keyword evidence="4" id="KW-0342">GTP-binding</keyword>
<dbReference type="NCBIfam" id="TIGR00231">
    <property type="entry name" value="small_GTP"/>
    <property type="match status" value="1"/>
</dbReference>
<dbReference type="PROSITE" id="PS51420">
    <property type="entry name" value="RHO"/>
    <property type="match status" value="1"/>
</dbReference>
<keyword evidence="6" id="KW-0449">Lipoprotein</keyword>
<comment type="subcellular location">
    <subcellularLocation>
        <location evidence="1">Endomembrane system</location>
    </subcellularLocation>
</comment>
<dbReference type="SMART" id="SM00176">
    <property type="entry name" value="RAN"/>
    <property type="match status" value="1"/>
</dbReference>
<evidence type="ECO:0000256" key="7">
    <source>
        <dbReference type="ARBA" id="ARBA00023289"/>
    </source>
</evidence>
<comment type="similarity">
    <text evidence="2">Belongs to the small GTPase superfamily. Rab family.</text>
</comment>
<dbReference type="PROSITE" id="PS51417">
    <property type="entry name" value="ARF"/>
    <property type="match status" value="1"/>
</dbReference>
<evidence type="ECO:0000256" key="3">
    <source>
        <dbReference type="ARBA" id="ARBA00022741"/>
    </source>
</evidence>
<organism evidence="8">
    <name type="scientific">Coptotermes formosanus</name>
    <name type="common">Formosan subterranean termite</name>
    <dbReference type="NCBI Taxonomy" id="36987"/>
    <lineage>
        <taxon>Eukaryota</taxon>
        <taxon>Metazoa</taxon>
        <taxon>Ecdysozoa</taxon>
        <taxon>Arthropoda</taxon>
        <taxon>Hexapoda</taxon>
        <taxon>Insecta</taxon>
        <taxon>Pterygota</taxon>
        <taxon>Neoptera</taxon>
        <taxon>Polyneoptera</taxon>
        <taxon>Dictyoptera</taxon>
        <taxon>Blattodea</taxon>
        <taxon>Blattoidea</taxon>
        <taxon>Termitoidae</taxon>
        <taxon>Rhinotermitidae</taxon>
        <taxon>Coptotermes</taxon>
    </lineage>
</organism>
<protein>
    <submittedName>
        <fullName evidence="8">Ras-related protein</fullName>
    </submittedName>
</protein>
<accession>L0ATE1</accession>
<dbReference type="GO" id="GO:0003924">
    <property type="term" value="F:GTPase activity"/>
    <property type="evidence" value="ECO:0007669"/>
    <property type="project" value="InterPro"/>
</dbReference>
<dbReference type="EMBL" id="JX915901">
    <property type="protein sequence ID" value="AFZ78867.1"/>
    <property type="molecule type" value="mRNA"/>
</dbReference>
<evidence type="ECO:0000256" key="6">
    <source>
        <dbReference type="ARBA" id="ARBA00023288"/>
    </source>
</evidence>
<dbReference type="InterPro" id="IPR005225">
    <property type="entry name" value="Small_GTP-bd"/>
</dbReference>
<keyword evidence="7" id="KW-0636">Prenylation</keyword>
<proteinExistence type="evidence at transcript level"/>
<evidence type="ECO:0000256" key="1">
    <source>
        <dbReference type="ARBA" id="ARBA00004308"/>
    </source>
</evidence>
<dbReference type="SMART" id="SM00173">
    <property type="entry name" value="RAS"/>
    <property type="match status" value="1"/>
</dbReference>
<dbReference type="PRINTS" id="PR00449">
    <property type="entry name" value="RASTRNSFRMNG"/>
</dbReference>
<evidence type="ECO:0000256" key="4">
    <source>
        <dbReference type="ARBA" id="ARBA00023134"/>
    </source>
</evidence>
<reference evidence="8" key="1">
    <citation type="submission" date="2012-10" db="EMBL/GenBank/DDBJ databases">
        <title>Immune-Related transcriptome of Coptotermes formosanus Shiraki workers: the defense mechanism.</title>
        <authorList>
            <person name="Hussain A."/>
            <person name="Li Y.F."/>
            <person name="Cheng Y."/>
            <person name="Liu Y."/>
            <person name="Chen C.C."/>
            <person name="Wen S.Y."/>
        </authorList>
    </citation>
    <scope>NUCLEOTIDE SEQUENCE</scope>
</reference>
<keyword evidence="3" id="KW-0547">Nucleotide-binding</keyword>
<dbReference type="SMART" id="SM00174">
    <property type="entry name" value="RHO"/>
    <property type="match status" value="1"/>
</dbReference>
<sequence>MTQKNPSVQEEYSIKLILIGDSSVGKTSLIMRYIDDKFSPNNLSTIGVDFKTKYLEIDGHQVKVQVWDTAGQEQFRAITRAYYRNSNGILIVFDLTNRETFNQVKVWLQSIHDVSVDAVDVILCGNKVDLERAVSREEVEEFASLSSVPYFETSCKLNTGINEMFMELATRALRRKIEGNRMRTSSNKDKVKLEVERQNNGRGCCKN</sequence>
<dbReference type="Gene3D" id="3.40.50.300">
    <property type="entry name" value="P-loop containing nucleotide triphosphate hydrolases"/>
    <property type="match status" value="1"/>
</dbReference>
<dbReference type="GO" id="GO:0012505">
    <property type="term" value="C:endomembrane system"/>
    <property type="evidence" value="ECO:0007669"/>
    <property type="project" value="UniProtKB-SubCell"/>
</dbReference>
<dbReference type="SUPFAM" id="SSF52540">
    <property type="entry name" value="P-loop containing nucleoside triphosphate hydrolases"/>
    <property type="match status" value="1"/>
</dbReference>
<dbReference type="PANTHER" id="PTHR47980">
    <property type="entry name" value="LD44762P"/>
    <property type="match status" value="1"/>
</dbReference>
<dbReference type="PROSITE" id="PS51419">
    <property type="entry name" value="RAB"/>
    <property type="match status" value="1"/>
</dbReference>
<dbReference type="InterPro" id="IPR050305">
    <property type="entry name" value="Small_GTPase_Rab"/>
</dbReference>
<dbReference type="Pfam" id="PF00071">
    <property type="entry name" value="Ras"/>
    <property type="match status" value="1"/>
</dbReference>
<dbReference type="GO" id="GO:0005525">
    <property type="term" value="F:GTP binding"/>
    <property type="evidence" value="ECO:0007669"/>
    <property type="project" value="UniProtKB-KW"/>
</dbReference>
<name>L0ATE1_COPFO</name>
<dbReference type="CDD" id="cd00154">
    <property type="entry name" value="Rab"/>
    <property type="match status" value="1"/>
</dbReference>
<dbReference type="InterPro" id="IPR027417">
    <property type="entry name" value="P-loop_NTPase"/>
</dbReference>
<evidence type="ECO:0000256" key="5">
    <source>
        <dbReference type="ARBA" id="ARBA00023136"/>
    </source>
</evidence>
<dbReference type="PROSITE" id="PS51421">
    <property type="entry name" value="RAS"/>
    <property type="match status" value="1"/>
</dbReference>
<evidence type="ECO:0000256" key="2">
    <source>
        <dbReference type="ARBA" id="ARBA00006270"/>
    </source>
</evidence>
<dbReference type="InterPro" id="IPR001806">
    <property type="entry name" value="Small_GTPase"/>
</dbReference>
<dbReference type="SMART" id="SM00175">
    <property type="entry name" value="RAB"/>
    <property type="match status" value="1"/>
</dbReference>